<evidence type="ECO:0000313" key="2">
    <source>
        <dbReference type="EMBL" id="EPY22258.1"/>
    </source>
</evidence>
<accession>S9U018</accession>
<comment type="caution">
    <text evidence="2">The sequence shown here is derived from an EMBL/GenBank/DDBJ whole genome shotgun (WGS) entry which is preliminary data.</text>
</comment>
<dbReference type="SUPFAM" id="SSF52540">
    <property type="entry name" value="P-loop containing nucleoside triphosphate hydrolases"/>
    <property type="match status" value="1"/>
</dbReference>
<feature type="transmembrane region" description="Helical" evidence="1">
    <location>
        <begin position="614"/>
        <end position="635"/>
    </location>
</feature>
<dbReference type="InterPro" id="IPR027417">
    <property type="entry name" value="P-loop_NTPase"/>
</dbReference>
<feature type="transmembrane region" description="Helical" evidence="1">
    <location>
        <begin position="55"/>
        <end position="76"/>
    </location>
</feature>
<reference evidence="2 3" key="1">
    <citation type="journal article" date="2013" name="PLoS ONE">
        <title>Predicting the Proteins of Angomonas deanei, Strigomonas culicis and Their Respective Endosymbionts Reveals New Aspects of the Trypanosomatidae Family.</title>
        <authorList>
            <person name="Motta M.C."/>
            <person name="Martins A.C."/>
            <person name="de Souza S.S."/>
            <person name="Catta-Preta C.M."/>
            <person name="Silva R."/>
            <person name="Klein C.C."/>
            <person name="de Almeida L.G."/>
            <person name="de Lima Cunha O."/>
            <person name="Ciapina L.P."/>
            <person name="Brocchi M."/>
            <person name="Colabardini A.C."/>
            <person name="de Araujo Lima B."/>
            <person name="Machado C.R."/>
            <person name="de Almeida Soares C.M."/>
            <person name="Probst C.M."/>
            <person name="de Menezes C.B."/>
            <person name="Thompson C.E."/>
            <person name="Bartholomeu D.C."/>
            <person name="Gradia D.F."/>
            <person name="Pavoni D.P."/>
            <person name="Grisard E.C."/>
            <person name="Fantinatti-Garboggini F."/>
            <person name="Marchini F.K."/>
            <person name="Rodrigues-Luiz G.F."/>
            <person name="Wagner G."/>
            <person name="Goldman G.H."/>
            <person name="Fietto J.L."/>
            <person name="Elias M.C."/>
            <person name="Goldman M.H."/>
            <person name="Sagot M.F."/>
            <person name="Pereira M."/>
            <person name="Stoco P.H."/>
            <person name="de Mendonca-Neto R.P."/>
            <person name="Teixeira S.M."/>
            <person name="Maciel T.E."/>
            <person name="de Oliveira Mendes T.A."/>
            <person name="Urmenyi T.P."/>
            <person name="de Souza W."/>
            <person name="Schenkman S."/>
            <person name="de Vasconcelos A.T."/>
        </authorList>
    </citation>
    <scope>NUCLEOTIDE SEQUENCE [LARGE SCALE GENOMIC DNA]</scope>
</reference>
<keyword evidence="1" id="KW-0812">Transmembrane</keyword>
<sequence length="641" mass="72373">MYVMSASKGQHQKRVSTVSHVFLSFPCTFFFVLLHPFPLAPFPSLFYQSSSSCEFFFFLPTVLFVIQVMNTLHVILCGTDAHRVESALQKAVEVTHTAWNKKYNFSCTSALCIDQVDKRLLLIANLIIICKGCRMPANRDAFDNKPVLSTEDAPVNGVDTIADADFYHGTVSLQELSDRATSLCVAPSHILYDSLLDCLTVAGDAALRRSFWLFDKDCDGRLKSEEMVAWRKLVDPSFRPEDMEEFLELWGSEKVQRSRECTQEEFALLHLEWLRSGQFMDAWATLYVVGTYPNGLPYTWYDLHSLRLSSDENTYLSAHAIQFFKNIYKLKDFANTADIWDVTPGCAWEEIAGFAKVDITLDTFIEQWKYLALECRERVIMYARYWGYKGESMYLFQRRACRRCRAVGESLPNTIHVLLVGTQECGKRSLIVSLTSADDTAPALFPDACDHFVSTTTFFVGKGTEEPQTIIYTAVCPERARLILTDAASSQTVDVVLLCYDATNITASSRFLMDMYSEVVRCEGALTERLPFVVVLTKADAVTSDDPLDADSGSRLEKFCIAHQLLWPPVLTSAYRPEESEVTALSEYIYTVANDPDMAVGNRPVTLVRLCRRATFVAIITVLAYGVTRTAVGWLKQRRSS</sequence>
<dbReference type="EMBL" id="ATMH01008272">
    <property type="protein sequence ID" value="EPY22258.1"/>
    <property type="molecule type" value="Genomic_DNA"/>
</dbReference>
<organism evidence="2 3">
    <name type="scientific">Strigomonas culicis</name>
    <dbReference type="NCBI Taxonomy" id="28005"/>
    <lineage>
        <taxon>Eukaryota</taxon>
        <taxon>Discoba</taxon>
        <taxon>Euglenozoa</taxon>
        <taxon>Kinetoplastea</taxon>
        <taxon>Metakinetoplastina</taxon>
        <taxon>Trypanosomatida</taxon>
        <taxon>Trypanosomatidae</taxon>
        <taxon>Strigomonadinae</taxon>
        <taxon>Strigomonas</taxon>
    </lineage>
</organism>
<gene>
    <name evidence="2" type="ORF">STCU_08272</name>
</gene>
<proteinExistence type="predicted"/>
<dbReference type="AlphaFoldDB" id="S9U018"/>
<dbReference type="SUPFAM" id="SSF47473">
    <property type="entry name" value="EF-hand"/>
    <property type="match status" value="1"/>
</dbReference>
<protein>
    <submittedName>
        <fullName evidence="2">Ras like protein family, member T1</fullName>
    </submittedName>
</protein>
<feature type="transmembrane region" description="Helical" evidence="1">
    <location>
        <begin position="20"/>
        <end position="43"/>
    </location>
</feature>
<evidence type="ECO:0000313" key="3">
    <source>
        <dbReference type="Proteomes" id="UP000015354"/>
    </source>
</evidence>
<keyword evidence="1" id="KW-0472">Membrane</keyword>
<evidence type="ECO:0000256" key="1">
    <source>
        <dbReference type="SAM" id="Phobius"/>
    </source>
</evidence>
<dbReference type="Gene3D" id="1.10.238.10">
    <property type="entry name" value="EF-hand"/>
    <property type="match status" value="2"/>
</dbReference>
<keyword evidence="3" id="KW-1185">Reference proteome</keyword>
<dbReference type="CDD" id="cd00882">
    <property type="entry name" value="Ras_like_GTPase"/>
    <property type="match status" value="1"/>
</dbReference>
<dbReference type="OrthoDB" id="10020961at2759"/>
<name>S9U018_9TRYP</name>
<dbReference type="InterPro" id="IPR011992">
    <property type="entry name" value="EF-hand-dom_pair"/>
</dbReference>
<dbReference type="Proteomes" id="UP000015354">
    <property type="component" value="Unassembled WGS sequence"/>
</dbReference>
<keyword evidence="1" id="KW-1133">Transmembrane helix</keyword>